<feature type="non-terminal residue" evidence="2">
    <location>
        <position position="1"/>
    </location>
</feature>
<dbReference type="Pfam" id="PF00027">
    <property type="entry name" value="cNMP_binding"/>
    <property type="match status" value="1"/>
</dbReference>
<dbReference type="Proteomes" id="UP001594351">
    <property type="component" value="Unassembled WGS sequence"/>
</dbReference>
<sequence>VFEKVERIDVVRMAKITCPFDLGEMKLLESGKQVCSLVEKGFETKMAGITIAANVANTILFKNLSEGDLYHLGRISRIKKFPAGTPLAKEGDEANSIFLIVSGEVEVRKQEKVISVQKDGFLIGEMSLVDDAPRSADLIVTQNSTIIDVNIKQLKRLMDIRPRLGSVVSMNLAKSLSSKLRMTSKI</sequence>
<keyword evidence="3" id="KW-1185">Reference proteome</keyword>
<reference evidence="2 3" key="1">
    <citation type="submission" date="2024-09" db="EMBL/GenBank/DDBJ databases">
        <title>Laminarin stimulates single cell rates of sulfate reduction while oxygen inhibits transcriptomic activity in coastal marine sediment.</title>
        <authorList>
            <person name="Lindsay M."/>
            <person name="Orcutt B."/>
            <person name="Emerson D."/>
            <person name="Stepanauskas R."/>
            <person name="D'Angelo T."/>
        </authorList>
    </citation>
    <scope>NUCLEOTIDE SEQUENCE [LARGE SCALE GENOMIC DNA]</scope>
    <source>
        <strain evidence="2">SAG AM-311-K15</strain>
    </source>
</reference>
<comment type="caution">
    <text evidence="2">The sequence shown here is derived from an EMBL/GenBank/DDBJ whole genome shotgun (WGS) entry which is preliminary data.</text>
</comment>
<organism evidence="2 3">
    <name type="scientific">candidate division CSSED10-310 bacterium</name>
    <dbReference type="NCBI Taxonomy" id="2855610"/>
    <lineage>
        <taxon>Bacteria</taxon>
        <taxon>Bacteria division CSSED10-310</taxon>
    </lineage>
</organism>
<evidence type="ECO:0000313" key="3">
    <source>
        <dbReference type="Proteomes" id="UP001594351"/>
    </source>
</evidence>
<proteinExistence type="predicted"/>
<gene>
    <name evidence="2" type="ORF">ACFL27_12375</name>
</gene>
<dbReference type="InterPro" id="IPR000595">
    <property type="entry name" value="cNMP-bd_dom"/>
</dbReference>
<dbReference type="PROSITE" id="PS50042">
    <property type="entry name" value="CNMP_BINDING_3"/>
    <property type="match status" value="1"/>
</dbReference>
<evidence type="ECO:0000259" key="1">
    <source>
        <dbReference type="PROSITE" id="PS50042"/>
    </source>
</evidence>
<dbReference type="InterPro" id="IPR018490">
    <property type="entry name" value="cNMP-bd_dom_sf"/>
</dbReference>
<name>A0ABV6YY44_UNCC1</name>
<accession>A0ABV6YY44</accession>
<protein>
    <submittedName>
        <fullName evidence="2">Crp/Fnr family transcriptional regulator</fullName>
    </submittedName>
</protein>
<dbReference type="SMART" id="SM00100">
    <property type="entry name" value="cNMP"/>
    <property type="match status" value="1"/>
</dbReference>
<dbReference type="EMBL" id="JBHPBY010000140">
    <property type="protein sequence ID" value="MFC1850981.1"/>
    <property type="molecule type" value="Genomic_DNA"/>
</dbReference>
<dbReference type="Gene3D" id="2.60.120.10">
    <property type="entry name" value="Jelly Rolls"/>
    <property type="match status" value="1"/>
</dbReference>
<evidence type="ECO:0000313" key="2">
    <source>
        <dbReference type="EMBL" id="MFC1850981.1"/>
    </source>
</evidence>
<dbReference type="InterPro" id="IPR014710">
    <property type="entry name" value="RmlC-like_jellyroll"/>
</dbReference>
<feature type="domain" description="Cyclic nucleotide-binding" evidence="1">
    <location>
        <begin position="60"/>
        <end position="158"/>
    </location>
</feature>
<dbReference type="SUPFAM" id="SSF51206">
    <property type="entry name" value="cAMP-binding domain-like"/>
    <property type="match status" value="1"/>
</dbReference>
<dbReference type="CDD" id="cd00038">
    <property type="entry name" value="CAP_ED"/>
    <property type="match status" value="1"/>
</dbReference>